<dbReference type="EMBL" id="UHJJ01000001">
    <property type="protein sequence ID" value="SUQ12323.1"/>
    <property type="molecule type" value="Genomic_DNA"/>
</dbReference>
<feature type="transmembrane region" description="Helical" evidence="1">
    <location>
        <begin position="23"/>
        <end position="44"/>
    </location>
</feature>
<keyword evidence="1" id="KW-0472">Membrane</keyword>
<feature type="transmembrane region" description="Helical" evidence="1">
    <location>
        <begin position="149"/>
        <end position="167"/>
    </location>
</feature>
<dbReference type="Pfam" id="PF02517">
    <property type="entry name" value="Rce1-like"/>
    <property type="match status" value="1"/>
</dbReference>
<sequence length="254" mass="27855">MKHNRKNTENSSDLNNEKVGRKITLLVLLSLLMPTLAGAVIGVGEIKNQVAVYLIQFIAIFVGCLILIGIIKKSSFTFNDIGFRAGRVGKWIIGIVVIEAVAFTAGVNLEMDLNTIGALVLFMVSVGFFEEIIYRGLILQYLNRRSTKIAIFLSTALFGVGHIVNLLGGAELKATLVQIVFAMLFGFVCAEVVFLTNSIVIGIVWHSIHNIISQLTATPSSELEFIIITVQCIILAALGYVFWCRLKLEHTNAL</sequence>
<feature type="transmembrane region" description="Helical" evidence="1">
    <location>
        <begin position="115"/>
        <end position="137"/>
    </location>
</feature>
<dbReference type="PANTHER" id="PTHR39430:SF1">
    <property type="entry name" value="PROTEASE"/>
    <property type="match status" value="1"/>
</dbReference>
<keyword evidence="1" id="KW-0812">Transmembrane</keyword>
<dbReference type="GO" id="GO:0004175">
    <property type="term" value="F:endopeptidase activity"/>
    <property type="evidence" value="ECO:0007669"/>
    <property type="project" value="UniProtKB-ARBA"/>
</dbReference>
<keyword evidence="1" id="KW-1133">Transmembrane helix</keyword>
<feature type="domain" description="CAAX prenyl protease 2/Lysostaphin resistance protein A-like" evidence="2">
    <location>
        <begin position="115"/>
        <end position="212"/>
    </location>
</feature>
<dbReference type="AlphaFoldDB" id="A0A316A323"/>
<evidence type="ECO:0000313" key="3">
    <source>
        <dbReference type="EMBL" id="SUQ12323.1"/>
    </source>
</evidence>
<protein>
    <recommendedName>
        <fullName evidence="2">CAAX prenyl protease 2/Lysostaphin resistance protein A-like domain-containing protein</fullName>
    </recommendedName>
</protein>
<evidence type="ECO:0000313" key="4">
    <source>
        <dbReference type="Proteomes" id="UP000254051"/>
    </source>
</evidence>
<feature type="transmembrane region" description="Helical" evidence="1">
    <location>
        <begin position="50"/>
        <end position="71"/>
    </location>
</feature>
<evidence type="ECO:0000259" key="2">
    <source>
        <dbReference type="Pfam" id="PF02517"/>
    </source>
</evidence>
<dbReference type="PANTHER" id="PTHR39430">
    <property type="entry name" value="MEMBRANE-ASSOCIATED PROTEASE-RELATED"/>
    <property type="match status" value="1"/>
</dbReference>
<feature type="transmembrane region" description="Helical" evidence="1">
    <location>
        <begin position="91"/>
        <end position="109"/>
    </location>
</feature>
<evidence type="ECO:0000256" key="1">
    <source>
        <dbReference type="SAM" id="Phobius"/>
    </source>
</evidence>
<feature type="transmembrane region" description="Helical" evidence="1">
    <location>
        <begin position="225"/>
        <end position="243"/>
    </location>
</feature>
<gene>
    <name evidence="3" type="ORF">SAMN05216529_101214</name>
</gene>
<reference evidence="4" key="1">
    <citation type="submission" date="2017-07" db="EMBL/GenBank/DDBJ databases">
        <authorList>
            <person name="Varghese N."/>
            <person name="Submissions S."/>
        </authorList>
    </citation>
    <scope>NUCLEOTIDE SEQUENCE [LARGE SCALE GENOMIC DNA]</scope>
    <source>
        <strain evidence="4">NLAE-zl-C134</strain>
    </source>
</reference>
<dbReference type="GO" id="GO:0080120">
    <property type="term" value="P:CAAX-box protein maturation"/>
    <property type="evidence" value="ECO:0007669"/>
    <property type="project" value="UniProtKB-ARBA"/>
</dbReference>
<accession>A0A316A323</accession>
<dbReference type="Proteomes" id="UP000254051">
    <property type="component" value="Unassembled WGS sequence"/>
</dbReference>
<organism evidence="3 4">
    <name type="scientific">Faecalicatena contorta</name>
    <dbReference type="NCBI Taxonomy" id="39482"/>
    <lineage>
        <taxon>Bacteria</taxon>
        <taxon>Bacillati</taxon>
        <taxon>Bacillota</taxon>
        <taxon>Clostridia</taxon>
        <taxon>Lachnospirales</taxon>
        <taxon>Lachnospiraceae</taxon>
        <taxon>Faecalicatena</taxon>
    </lineage>
</organism>
<name>A0A316A323_9FIRM</name>
<feature type="transmembrane region" description="Helical" evidence="1">
    <location>
        <begin position="179"/>
        <end position="205"/>
    </location>
</feature>
<proteinExistence type="predicted"/>
<keyword evidence="4" id="KW-1185">Reference proteome</keyword>
<dbReference type="InterPro" id="IPR003675">
    <property type="entry name" value="Rce1/LyrA-like_dom"/>
</dbReference>